<keyword evidence="4" id="KW-0560">Oxidoreductase</keyword>
<name>A0A4V3AAI0_9PROT</name>
<sequence length="409" mass="43099">MGLEVLRRAAACAAAVLLGAAALPDGSSIDPSVDRFPAQILRSEVAGGRQSFIVALGNTAFSSPLLYGEAARQAGLSCNSCHVNGHANPDFHIPGHSARKGSLDPTGSLFDLAAEDGVENHVDIPSLRGIRYLAPYGRDGRIASLREFARHVIVNEFAGPEPAPMILDALVAYMGEFEFIPNSRITGDGRLAPGATPAEARGEAAFVTACAACHVPGTAFTDGRAHDVGTDGRFRTPTLMNVVDSAPFGHDGRWPDLEAAVAGHVPAMSADQRADIVALLAAAGAADDATQPATFRLEMGELATYVGLLDQTLVRGDAALTRFVVDTVNAEMRRVERGFPEGDTRRLAARPDRHKLVPLDYAALRGGLNRVAALAEAGDRGAAVAALDAYHDLAEKMVANYPRPGKERR</sequence>
<dbReference type="InterPro" id="IPR009056">
    <property type="entry name" value="Cyt_c-like_dom"/>
</dbReference>
<dbReference type="OrthoDB" id="9805202at2"/>
<feature type="domain" description="Cytochrome c" evidence="7">
    <location>
        <begin position="197"/>
        <end position="284"/>
    </location>
</feature>
<dbReference type="PANTHER" id="PTHR30600">
    <property type="entry name" value="CYTOCHROME C PEROXIDASE-RELATED"/>
    <property type="match status" value="1"/>
</dbReference>
<evidence type="ECO:0000256" key="6">
    <source>
        <dbReference type="PROSITE-ProRule" id="PRU00433"/>
    </source>
</evidence>
<evidence type="ECO:0000259" key="7">
    <source>
        <dbReference type="PROSITE" id="PS51007"/>
    </source>
</evidence>
<dbReference type="SUPFAM" id="SSF46626">
    <property type="entry name" value="Cytochrome c"/>
    <property type="match status" value="2"/>
</dbReference>
<keyword evidence="9" id="KW-1185">Reference proteome</keyword>
<dbReference type="InterPro" id="IPR036909">
    <property type="entry name" value="Cyt_c-like_dom_sf"/>
</dbReference>
<evidence type="ECO:0000313" key="8">
    <source>
        <dbReference type="EMBL" id="TDH63275.1"/>
    </source>
</evidence>
<proteinExistence type="predicted"/>
<keyword evidence="5 6" id="KW-0408">Iron</keyword>
<dbReference type="Pfam" id="PF03150">
    <property type="entry name" value="CCP_MauG"/>
    <property type="match status" value="1"/>
</dbReference>
<evidence type="ECO:0000256" key="3">
    <source>
        <dbReference type="ARBA" id="ARBA00022723"/>
    </source>
</evidence>
<protein>
    <recommendedName>
        <fullName evidence="7">Cytochrome c domain-containing protein</fullName>
    </recommendedName>
</protein>
<evidence type="ECO:0000256" key="4">
    <source>
        <dbReference type="ARBA" id="ARBA00023002"/>
    </source>
</evidence>
<dbReference type="EMBL" id="SMSJ01000006">
    <property type="protein sequence ID" value="TDH63275.1"/>
    <property type="molecule type" value="Genomic_DNA"/>
</dbReference>
<evidence type="ECO:0000256" key="5">
    <source>
        <dbReference type="ARBA" id="ARBA00023004"/>
    </source>
</evidence>
<dbReference type="GO" id="GO:0009055">
    <property type="term" value="F:electron transfer activity"/>
    <property type="evidence" value="ECO:0007669"/>
    <property type="project" value="InterPro"/>
</dbReference>
<dbReference type="InterPro" id="IPR004852">
    <property type="entry name" value="Di-haem_cyt_c_peroxidsae"/>
</dbReference>
<dbReference type="InterPro" id="IPR051395">
    <property type="entry name" value="Cytochrome_c_Peroxidase/MauG"/>
</dbReference>
<dbReference type="AlphaFoldDB" id="A0A4V3AAI0"/>
<reference evidence="8 9" key="1">
    <citation type="journal article" date="2016" name="J. Microbiol.">
        <title>Dankookia rubra gen. nov., sp. nov., an alphaproteobacterium isolated from sediment of a shallow stream.</title>
        <authorList>
            <person name="Kim W.H."/>
            <person name="Kim D.H."/>
            <person name="Kang K."/>
            <person name="Ahn T.Y."/>
        </authorList>
    </citation>
    <scope>NUCLEOTIDE SEQUENCE [LARGE SCALE GENOMIC DNA]</scope>
    <source>
        <strain evidence="8 9">JCM30602</strain>
    </source>
</reference>
<evidence type="ECO:0000256" key="2">
    <source>
        <dbReference type="ARBA" id="ARBA00022617"/>
    </source>
</evidence>
<dbReference type="GO" id="GO:0030313">
    <property type="term" value="C:cell envelope"/>
    <property type="evidence" value="ECO:0007669"/>
    <property type="project" value="UniProtKB-SubCell"/>
</dbReference>
<keyword evidence="2 6" id="KW-0349">Heme</keyword>
<keyword evidence="3 6" id="KW-0479">Metal-binding</keyword>
<dbReference type="PROSITE" id="PS51007">
    <property type="entry name" value="CYTC"/>
    <property type="match status" value="1"/>
</dbReference>
<dbReference type="GO" id="GO:0020037">
    <property type="term" value="F:heme binding"/>
    <property type="evidence" value="ECO:0007669"/>
    <property type="project" value="InterPro"/>
</dbReference>
<gene>
    <name evidence="8" type="ORF">E2C06_07850</name>
</gene>
<dbReference type="Gene3D" id="1.10.760.10">
    <property type="entry name" value="Cytochrome c-like domain"/>
    <property type="match status" value="2"/>
</dbReference>
<organism evidence="8 9">
    <name type="scientific">Dankookia rubra</name>
    <dbReference type="NCBI Taxonomy" id="1442381"/>
    <lineage>
        <taxon>Bacteria</taxon>
        <taxon>Pseudomonadati</taxon>
        <taxon>Pseudomonadota</taxon>
        <taxon>Alphaproteobacteria</taxon>
        <taxon>Acetobacterales</taxon>
        <taxon>Roseomonadaceae</taxon>
        <taxon>Dankookia</taxon>
    </lineage>
</organism>
<accession>A0A4V3AAI0</accession>
<dbReference type="Proteomes" id="UP000295096">
    <property type="component" value="Unassembled WGS sequence"/>
</dbReference>
<dbReference type="GO" id="GO:0046872">
    <property type="term" value="F:metal ion binding"/>
    <property type="evidence" value="ECO:0007669"/>
    <property type="project" value="UniProtKB-KW"/>
</dbReference>
<dbReference type="GO" id="GO:0004130">
    <property type="term" value="F:cytochrome-c peroxidase activity"/>
    <property type="evidence" value="ECO:0007669"/>
    <property type="project" value="TreeGrafter"/>
</dbReference>
<evidence type="ECO:0000313" key="9">
    <source>
        <dbReference type="Proteomes" id="UP000295096"/>
    </source>
</evidence>
<dbReference type="PANTHER" id="PTHR30600:SF13">
    <property type="entry name" value="METHYLAMINE UTILIZATION PROTEIN"/>
    <property type="match status" value="1"/>
</dbReference>
<evidence type="ECO:0000256" key="1">
    <source>
        <dbReference type="ARBA" id="ARBA00004196"/>
    </source>
</evidence>
<comment type="caution">
    <text evidence="8">The sequence shown here is derived from an EMBL/GenBank/DDBJ whole genome shotgun (WGS) entry which is preliminary data.</text>
</comment>
<comment type="subcellular location">
    <subcellularLocation>
        <location evidence="1">Cell envelope</location>
    </subcellularLocation>
</comment>